<keyword evidence="1" id="KW-0479">Metal-binding</keyword>
<sequence>MNNEKIVVPGEPVCVIEEFTPKTGVVINSNGSVSSIYVGKPLFDFKRREVSITPVKNVETIRKGDYVVAEVKHVHERVAIASILGKIPTGPLKYPRTAVVLSRREKSIEDALGVGDILVGLVINTKNGMVTVDISPYNCGVLLSKCNTCGRILVKKVKELYCQRCRKTEKRKTLIDYGNTNKLLNYVGFAK</sequence>
<comment type="subcellular location">
    <subcellularLocation>
        <location evidence="1">Cytoplasm</location>
    </subcellularLocation>
</comment>
<feature type="binding site" evidence="1">
    <location>
        <position position="146"/>
    </location>
    <ligand>
        <name>Zn(2+)</name>
        <dbReference type="ChEBI" id="CHEBI:29105"/>
    </ligand>
</feature>
<evidence type="ECO:0000256" key="1">
    <source>
        <dbReference type="HAMAP-Rule" id="MF_00975"/>
    </source>
</evidence>
<dbReference type="GO" id="GO:0005737">
    <property type="term" value="C:cytoplasm"/>
    <property type="evidence" value="ECO:0007669"/>
    <property type="project" value="UniProtKB-SubCell"/>
</dbReference>
<feature type="binding site" evidence="1">
    <location>
        <position position="162"/>
    </location>
    <ligand>
        <name>Zn(2+)</name>
        <dbReference type="ChEBI" id="CHEBI:29105"/>
    </ligand>
</feature>
<dbReference type="HAMAP" id="MF_00975">
    <property type="entry name" value="Exosome_Csl4"/>
    <property type="match status" value="1"/>
</dbReference>
<dbReference type="GO" id="GO:0006401">
    <property type="term" value="P:RNA catabolic process"/>
    <property type="evidence" value="ECO:0007669"/>
    <property type="project" value="UniProtKB-UniRule"/>
</dbReference>
<dbReference type="EMBL" id="DQVM01000051">
    <property type="protein sequence ID" value="HIQ29483.1"/>
    <property type="molecule type" value="Genomic_DNA"/>
</dbReference>
<organism evidence="2 3">
    <name type="scientific">Caldiarchaeum subterraneum</name>
    <dbReference type="NCBI Taxonomy" id="311458"/>
    <lineage>
        <taxon>Archaea</taxon>
        <taxon>Nitrososphaerota</taxon>
        <taxon>Candidatus Caldarchaeales</taxon>
        <taxon>Candidatus Caldarchaeaceae</taxon>
        <taxon>Candidatus Caldarchaeum</taxon>
    </lineage>
</organism>
<dbReference type="GO" id="GO:0000178">
    <property type="term" value="C:exosome (RNase complex)"/>
    <property type="evidence" value="ECO:0007669"/>
    <property type="project" value="UniProtKB-KW"/>
</dbReference>
<comment type="caution">
    <text evidence="2">The sequence shown here is derived from an EMBL/GenBank/DDBJ whole genome shotgun (WGS) entry which is preliminary data.</text>
</comment>
<dbReference type="GO" id="GO:0008270">
    <property type="term" value="F:zinc ion binding"/>
    <property type="evidence" value="ECO:0007669"/>
    <property type="project" value="UniProtKB-UniRule"/>
</dbReference>
<dbReference type="SUPFAM" id="SSF110324">
    <property type="entry name" value="Ribosomal L27 protein-like"/>
    <property type="match status" value="1"/>
</dbReference>
<dbReference type="InterPro" id="IPR030850">
    <property type="entry name" value="Exosome_Csl4_arc"/>
</dbReference>
<dbReference type="InterPro" id="IPR012340">
    <property type="entry name" value="NA-bd_OB-fold"/>
</dbReference>
<feature type="binding site" evidence="1">
    <location>
        <position position="165"/>
    </location>
    <ligand>
        <name>Zn(2+)</name>
        <dbReference type="ChEBI" id="CHEBI:29105"/>
    </ligand>
</feature>
<dbReference type="GO" id="GO:0006396">
    <property type="term" value="P:RNA processing"/>
    <property type="evidence" value="ECO:0007669"/>
    <property type="project" value="InterPro"/>
</dbReference>
<dbReference type="Proteomes" id="UP000608579">
    <property type="component" value="Unassembled WGS sequence"/>
</dbReference>
<dbReference type="SUPFAM" id="SSF50249">
    <property type="entry name" value="Nucleic acid-binding proteins"/>
    <property type="match status" value="1"/>
</dbReference>
<evidence type="ECO:0000313" key="3">
    <source>
        <dbReference type="Proteomes" id="UP000608579"/>
    </source>
</evidence>
<dbReference type="AlphaFoldDB" id="A0A832ZV32"/>
<keyword evidence="1" id="KW-0862">Zinc</keyword>
<proteinExistence type="inferred from homology"/>
<comment type="subunit">
    <text evidence="1">Component of the archaeal exosome complex. Forms a trimer of Rrp4 and/or Csl4 subunits. The trimer associates with an hexameric ring-like arrangement composed of 3 Rrp41-Rrp42 heterodimers. Interacts with DnaG.</text>
</comment>
<keyword evidence="1" id="KW-0271">Exosome</keyword>
<feature type="binding site" evidence="1">
    <location>
        <position position="149"/>
    </location>
    <ligand>
        <name>Zn(2+)</name>
        <dbReference type="ChEBI" id="CHEBI:29105"/>
    </ligand>
</feature>
<comment type="function">
    <text evidence="1">Non-catalytic component of the exosome, which is a complex involved in RNA degradation. Increases the RNA binding and the efficiency of RNA degradation. Helpful for the interaction of the exosome with A-poor RNAs.</text>
</comment>
<dbReference type="Gene3D" id="2.40.50.100">
    <property type="match status" value="1"/>
</dbReference>
<dbReference type="Gene3D" id="2.40.50.140">
    <property type="entry name" value="Nucleic acid-binding proteins"/>
    <property type="match status" value="1"/>
</dbReference>
<comment type="similarity">
    <text evidence="1">Belongs to the CSL4 family.</text>
</comment>
<name>A0A832ZV32_CALS0</name>
<dbReference type="NCBIfam" id="NF034126">
    <property type="entry name" value="PRK09521.1"/>
    <property type="match status" value="1"/>
</dbReference>
<evidence type="ECO:0000313" key="2">
    <source>
        <dbReference type="EMBL" id="HIQ29483.1"/>
    </source>
</evidence>
<gene>
    <name evidence="1" type="primary">csl4</name>
    <name evidence="2" type="ORF">EYH45_02850</name>
</gene>
<keyword evidence="1" id="KW-0963">Cytoplasm</keyword>
<protein>
    <recommendedName>
        <fullName evidence="1">Exosome complex component Csl4</fullName>
    </recommendedName>
</protein>
<reference evidence="2" key="1">
    <citation type="journal article" date="2020" name="ISME J.">
        <title>Gammaproteobacteria mediating utilization of methyl-, sulfur- and petroleum organic compounds in deep ocean hydrothermal plumes.</title>
        <authorList>
            <person name="Zhou Z."/>
            <person name="Liu Y."/>
            <person name="Pan J."/>
            <person name="Cron B.R."/>
            <person name="Toner B.M."/>
            <person name="Anantharaman K."/>
            <person name="Breier J.A."/>
            <person name="Dick G.J."/>
            <person name="Li M."/>
        </authorList>
    </citation>
    <scope>NUCLEOTIDE SEQUENCE</scope>
    <source>
        <strain evidence="2">SZUA-1515</strain>
    </source>
</reference>
<accession>A0A832ZV32</accession>